<dbReference type="PANTHER" id="PTHR40472:SF10">
    <property type="entry name" value="RAPUNZEL 5"/>
    <property type="match status" value="1"/>
</dbReference>
<reference evidence="2" key="3">
    <citation type="submission" date="2025-09" db="UniProtKB">
        <authorList>
            <consortium name="Ensembl"/>
        </authorList>
    </citation>
    <scope>IDENTIFICATION</scope>
</reference>
<keyword evidence="1" id="KW-0175">Coiled coil</keyword>
<reference evidence="2" key="2">
    <citation type="submission" date="2025-08" db="UniProtKB">
        <authorList>
            <consortium name="Ensembl"/>
        </authorList>
    </citation>
    <scope>IDENTIFICATION</scope>
</reference>
<dbReference type="PANTHER" id="PTHR40472">
    <property type="entry name" value="RICIN B-TYPE LECTIN DOMAIN-CONTAINING PROTEIN"/>
    <property type="match status" value="1"/>
</dbReference>
<accession>A0A8C5E192</accession>
<dbReference type="AlphaFoldDB" id="A0A8C5E192"/>
<feature type="coiled-coil region" evidence="1">
    <location>
        <begin position="59"/>
        <end position="100"/>
    </location>
</feature>
<dbReference type="GeneID" id="114477419"/>
<dbReference type="OrthoDB" id="8549910at2759"/>
<evidence type="ECO:0000256" key="1">
    <source>
        <dbReference type="SAM" id="Coils"/>
    </source>
</evidence>
<name>A0A8C5E192_GOUWI</name>
<dbReference type="Proteomes" id="UP000694680">
    <property type="component" value="Chromosome 16"/>
</dbReference>
<reference evidence="2" key="1">
    <citation type="submission" date="2020-06" db="EMBL/GenBank/DDBJ databases">
        <authorList>
            <consortium name="Wellcome Sanger Institute Data Sharing"/>
        </authorList>
    </citation>
    <scope>NUCLEOTIDE SEQUENCE [LARGE SCALE GENOMIC DNA]</scope>
</reference>
<organism evidence="2 3">
    <name type="scientific">Gouania willdenowi</name>
    <name type="common">Blunt-snouted clingfish</name>
    <name type="synonym">Lepadogaster willdenowi</name>
    <dbReference type="NCBI Taxonomy" id="441366"/>
    <lineage>
        <taxon>Eukaryota</taxon>
        <taxon>Metazoa</taxon>
        <taxon>Chordata</taxon>
        <taxon>Craniata</taxon>
        <taxon>Vertebrata</taxon>
        <taxon>Euteleostomi</taxon>
        <taxon>Actinopterygii</taxon>
        <taxon>Neopterygii</taxon>
        <taxon>Teleostei</taxon>
        <taxon>Neoteleostei</taxon>
        <taxon>Acanthomorphata</taxon>
        <taxon>Ovalentaria</taxon>
        <taxon>Blenniimorphae</taxon>
        <taxon>Blenniiformes</taxon>
        <taxon>Gobiesocoidei</taxon>
        <taxon>Gobiesocidae</taxon>
        <taxon>Gobiesocinae</taxon>
        <taxon>Gouania</taxon>
    </lineage>
</organism>
<keyword evidence="3" id="KW-1185">Reference proteome</keyword>
<evidence type="ECO:0000313" key="2">
    <source>
        <dbReference type="Ensembl" id="ENSGWIP00000014667.1"/>
    </source>
</evidence>
<dbReference type="InterPro" id="IPR039051">
    <property type="entry name" value="SE-CTX-like"/>
</dbReference>
<dbReference type="RefSeq" id="XP_028325481.1">
    <property type="nucleotide sequence ID" value="XM_028469680.1"/>
</dbReference>
<sequence length="393" mass="45122">MNSVVDWLLENRDKIEKGVHIMGQASEVLASTVGQLHPVLEAVFVASAELLSNPESMEAQYLTKQFAEVNQQLEGIQDEIDKLALELQKTSMNKQNFDREAQMISQYEKFQDFVNAKPKFKEKKMAKFLSQYENTDADLNLDALYNAVMGENTSGDPMLDTVVAIEQRSRRAVEDFCARLKKLFVVGIIAVMGYTALKEGAVGEEMVKKWQQRMEDVEKRMKAAVEECTENFADQAKMDLEHILQENPGTVDPEFTKSLLEKLVKKYDWVNWSIRAFANRERIFFFNWLAGTKCHGSDGTNWFDILTRNKIKVVVSFCVDPKPINKSEILEQIEKQKLKGNMMAVALALKKSFPNCLVHAVSHYKAVVETNNFQEDCYYYEKHKRAFLCIHPE</sequence>
<dbReference type="Ensembl" id="ENSGWIT00000016203.1">
    <property type="protein sequence ID" value="ENSGWIP00000014667.1"/>
    <property type="gene ID" value="ENSGWIG00000008258.1"/>
</dbReference>
<evidence type="ECO:0000313" key="3">
    <source>
        <dbReference type="Proteomes" id="UP000694680"/>
    </source>
</evidence>
<protein>
    <submittedName>
        <fullName evidence="2">Protein rapunzel-like</fullName>
    </submittedName>
</protein>
<proteinExistence type="predicted"/>
<gene>
    <name evidence="2" type="primary">LOC114477419</name>
</gene>